<dbReference type="NCBIfam" id="TIGR00444">
    <property type="entry name" value="mazG"/>
    <property type="match status" value="1"/>
</dbReference>
<gene>
    <name evidence="6" type="primary">mazG</name>
    <name evidence="6" type="ORF">BN874_320004</name>
</gene>
<dbReference type="OrthoDB" id="9808939at2"/>
<dbReference type="Gene3D" id="1.10.287.1080">
    <property type="entry name" value="MazG-like"/>
    <property type="match status" value="2"/>
</dbReference>
<keyword evidence="7" id="KW-1185">Reference proteome</keyword>
<comment type="caution">
    <text evidence="6">The sequence shown here is derived from an EMBL/GenBank/DDBJ whole genome shotgun (WGS) entry which is preliminary data.</text>
</comment>
<proteinExistence type="inferred from homology"/>
<dbReference type="Pfam" id="PF03819">
    <property type="entry name" value="MazG"/>
    <property type="match status" value="2"/>
</dbReference>
<dbReference type="GO" id="GO:0046081">
    <property type="term" value="P:dUTP catabolic process"/>
    <property type="evidence" value="ECO:0007669"/>
    <property type="project" value="TreeGrafter"/>
</dbReference>
<dbReference type="GO" id="GO:0046076">
    <property type="term" value="P:dTTP catabolic process"/>
    <property type="evidence" value="ECO:0007669"/>
    <property type="project" value="TreeGrafter"/>
</dbReference>
<dbReference type="GO" id="GO:0047693">
    <property type="term" value="F:ATP diphosphatase activity"/>
    <property type="evidence" value="ECO:0007669"/>
    <property type="project" value="UniProtKB-EC"/>
</dbReference>
<dbReference type="GO" id="GO:0046052">
    <property type="term" value="P:UTP catabolic process"/>
    <property type="evidence" value="ECO:0007669"/>
    <property type="project" value="TreeGrafter"/>
</dbReference>
<dbReference type="InterPro" id="IPR048015">
    <property type="entry name" value="NTP-PPase_MazG-like_N"/>
</dbReference>
<dbReference type="CDD" id="cd11529">
    <property type="entry name" value="NTP-PPase_MazG_Cterm"/>
    <property type="match status" value="1"/>
</dbReference>
<dbReference type="FunFam" id="1.10.287.1080:FF:000001">
    <property type="entry name" value="Nucleoside triphosphate pyrophosphohydrolase"/>
    <property type="match status" value="1"/>
</dbReference>
<dbReference type="InterPro" id="IPR048011">
    <property type="entry name" value="NTP-PPase_MazG-like_C"/>
</dbReference>
<evidence type="ECO:0000256" key="1">
    <source>
        <dbReference type="ARBA" id="ARBA00052141"/>
    </source>
</evidence>
<feature type="domain" description="NTP pyrophosphohydrolase MazG-like" evidence="5">
    <location>
        <begin position="32"/>
        <end position="105"/>
    </location>
</feature>
<evidence type="ECO:0000256" key="2">
    <source>
        <dbReference type="ARBA" id="ARBA00061115"/>
    </source>
</evidence>
<evidence type="ECO:0000256" key="4">
    <source>
        <dbReference type="ARBA" id="ARBA00074799"/>
    </source>
</evidence>
<dbReference type="NCBIfam" id="NF007113">
    <property type="entry name" value="PRK09562.1"/>
    <property type="match status" value="1"/>
</dbReference>
<reference evidence="6 7" key="1">
    <citation type="journal article" date="2014" name="ISME J.">
        <title>Candidatus Competibacter-lineage genomes retrieved from metagenomes reveal functional metabolic diversity.</title>
        <authorList>
            <person name="McIlroy S.J."/>
            <person name="Albertsen M."/>
            <person name="Andresen E.K."/>
            <person name="Saunders A.M."/>
            <person name="Kristiansen R."/>
            <person name="Stokholm-Bjerregaard M."/>
            <person name="Nielsen K.L."/>
            <person name="Nielsen P.H."/>
        </authorList>
    </citation>
    <scope>NUCLEOTIDE SEQUENCE [LARGE SCALE GENOMIC DNA]</scope>
    <source>
        <strain evidence="6 7">Run_B_J11</strain>
    </source>
</reference>
<sequence length="264" mass="29585">MADPALSPVDALLEVMARLRDPDNGCPWDREQTYSTIVPHTIEEAYEVADAIAREDWTELQAELGDLLFQVVFYAQIAREEGRFDFNDVAHGIVEKMIRRHPHVFADERYATAAEQIAAWERIKAAEKPGQPTGVLDGIPLALPALTRAVKLQKKAARVGFDWGAVEPVLAKIEEEIAEIRHEIASAAPPERLADELGDVLFACANLARHLQIDPEAAVRGTNAKFERRFRRIEAWLAEEGRTPTESTLAEMDALWERAKGDER</sequence>
<name>A0A7U7J4T5_9GAMM</name>
<dbReference type="CDD" id="cd11528">
    <property type="entry name" value="NTP-PPase_MazG_Nterm"/>
    <property type="match status" value="1"/>
</dbReference>
<accession>A0A7U7J4T5</accession>
<dbReference type="InterPro" id="IPR004518">
    <property type="entry name" value="MazG-like_dom"/>
</dbReference>
<dbReference type="EMBL" id="CBTK010000246">
    <property type="protein sequence ID" value="CDH45995.1"/>
    <property type="molecule type" value="Genomic_DNA"/>
</dbReference>
<dbReference type="GO" id="GO:0006203">
    <property type="term" value="P:dGTP catabolic process"/>
    <property type="evidence" value="ECO:0007669"/>
    <property type="project" value="TreeGrafter"/>
</dbReference>
<evidence type="ECO:0000259" key="5">
    <source>
        <dbReference type="Pfam" id="PF03819"/>
    </source>
</evidence>
<comment type="catalytic activity">
    <reaction evidence="1">
        <text>ATP + H2O = AMP + diphosphate + H(+)</text>
        <dbReference type="Rhea" id="RHEA:14245"/>
        <dbReference type="ChEBI" id="CHEBI:15377"/>
        <dbReference type="ChEBI" id="CHEBI:15378"/>
        <dbReference type="ChEBI" id="CHEBI:30616"/>
        <dbReference type="ChEBI" id="CHEBI:33019"/>
        <dbReference type="ChEBI" id="CHEBI:456215"/>
        <dbReference type="EC" id="3.6.1.8"/>
    </reaction>
</comment>
<dbReference type="Proteomes" id="UP000019184">
    <property type="component" value="Unassembled WGS sequence"/>
</dbReference>
<dbReference type="GO" id="GO:0006950">
    <property type="term" value="P:response to stress"/>
    <property type="evidence" value="ECO:0007669"/>
    <property type="project" value="UniProtKB-ARBA"/>
</dbReference>
<dbReference type="PANTHER" id="PTHR30522">
    <property type="entry name" value="NUCLEOSIDE TRIPHOSPHATE PYROPHOSPHOHYDROLASE"/>
    <property type="match status" value="1"/>
</dbReference>
<dbReference type="RefSeq" id="WP_034434366.1">
    <property type="nucleotide sequence ID" value="NZ_CBTK010000246.1"/>
</dbReference>
<keyword evidence="6" id="KW-0378">Hydrolase</keyword>
<evidence type="ECO:0000256" key="3">
    <source>
        <dbReference type="ARBA" id="ARBA00066372"/>
    </source>
</evidence>
<dbReference type="EC" id="3.6.1.8" evidence="3"/>
<dbReference type="FunFam" id="1.10.287.1080:FF:000003">
    <property type="entry name" value="Nucleoside triphosphate pyrophosphohydrolase"/>
    <property type="match status" value="1"/>
</dbReference>
<dbReference type="AlphaFoldDB" id="A0A7U7J4T5"/>
<protein>
    <recommendedName>
        <fullName evidence="4">Nucleoside triphosphate pyrophosphohydrolase</fullName>
        <ecNumber evidence="3">3.6.1.8</ecNumber>
    </recommendedName>
</protein>
<evidence type="ECO:0000313" key="6">
    <source>
        <dbReference type="EMBL" id="CDH45995.1"/>
    </source>
</evidence>
<comment type="similarity">
    <text evidence="2">Belongs to the nucleoside triphosphate pyrophosphohydrolase family.</text>
</comment>
<dbReference type="GO" id="GO:0046047">
    <property type="term" value="P:TTP catabolic process"/>
    <property type="evidence" value="ECO:0007669"/>
    <property type="project" value="TreeGrafter"/>
</dbReference>
<organism evidence="6 7">
    <name type="scientific">Candidatus Contendobacter odensis Run_B_J11</name>
    <dbReference type="NCBI Taxonomy" id="1400861"/>
    <lineage>
        <taxon>Bacteria</taxon>
        <taxon>Pseudomonadati</taxon>
        <taxon>Pseudomonadota</taxon>
        <taxon>Gammaproteobacteria</taxon>
        <taxon>Candidatus Competibacteraceae</taxon>
        <taxon>Candidatus Contendibacter</taxon>
    </lineage>
</organism>
<dbReference type="InterPro" id="IPR011551">
    <property type="entry name" value="NTP_PyrPHydrolase_MazG"/>
</dbReference>
<dbReference type="PANTHER" id="PTHR30522:SF0">
    <property type="entry name" value="NUCLEOSIDE TRIPHOSPHATE PYROPHOSPHOHYDROLASE"/>
    <property type="match status" value="1"/>
</dbReference>
<dbReference type="SUPFAM" id="SSF101386">
    <property type="entry name" value="all-alpha NTP pyrophosphatases"/>
    <property type="match status" value="2"/>
</dbReference>
<evidence type="ECO:0000313" key="7">
    <source>
        <dbReference type="Proteomes" id="UP000019184"/>
    </source>
</evidence>
<dbReference type="GO" id="GO:0046061">
    <property type="term" value="P:dATP catabolic process"/>
    <property type="evidence" value="ECO:0007669"/>
    <property type="project" value="TreeGrafter"/>
</dbReference>
<feature type="domain" description="NTP pyrophosphohydrolase MazG-like" evidence="5">
    <location>
        <begin position="169"/>
        <end position="229"/>
    </location>
</feature>